<dbReference type="PANTHER" id="PTHR35369">
    <property type="entry name" value="BLR3025 PROTEIN-RELATED"/>
    <property type="match status" value="1"/>
</dbReference>
<reference evidence="4" key="1">
    <citation type="journal article" date="2019" name="Int. J. Syst. Evol. Microbiol.">
        <title>The Global Catalogue of Microorganisms (GCM) 10K type strain sequencing project: providing services to taxonomists for standard genome sequencing and annotation.</title>
        <authorList>
            <consortium name="The Broad Institute Genomics Platform"/>
            <consortium name="The Broad Institute Genome Sequencing Center for Infectious Disease"/>
            <person name="Wu L."/>
            <person name="Ma J."/>
        </authorList>
    </citation>
    <scope>NUCLEOTIDE SEQUENCE [LARGE SCALE GENOMIC DNA]</scope>
    <source>
        <strain evidence="4">CCUG 55854</strain>
    </source>
</reference>
<gene>
    <name evidence="3" type="ORF">ACFQ2N_10110</name>
</gene>
<dbReference type="SUPFAM" id="SSF56672">
    <property type="entry name" value="DNA/RNA polymerases"/>
    <property type="match status" value="1"/>
</dbReference>
<dbReference type="Proteomes" id="UP001597033">
    <property type="component" value="Unassembled WGS sequence"/>
</dbReference>
<keyword evidence="1" id="KW-0227">DNA damage</keyword>
<evidence type="ECO:0000313" key="3">
    <source>
        <dbReference type="EMBL" id="MFD1042700.1"/>
    </source>
</evidence>
<evidence type="ECO:0000313" key="4">
    <source>
        <dbReference type="Proteomes" id="UP001597033"/>
    </source>
</evidence>
<sequence length="486" mass="54250">MLWACVLLPQLALDAVLRRRPDPQAPLALVEGPAQLRTLHAVNAAAAAAGLAPGMRLVAAHALLRDFAMVEHEEAAEARVQRFLAAWAYRHSSLVSAQWPGCLLLEVRGSFGLLGPWPRIEARLRGELEALGFRHRIALASTPRAARVFAGLRDGLAIPHAATMATQLDRVPVRRACLPDGLGTRLQRMGIADLRMLRGMPRDALRRRFGLLLLEHLDRLYGQADDPLELYQPPDHFEARVELGYEVESHTALLFPLRRLIGDLCTFLSIRDGGVQRFVLRLEHERTPSMATGQGTAGRGNAHTDVDVGLLAAEREPAMLFELARSRLERVRIPAPVVAMRLLARQLPPFVPASRDLFDTRHQQQLPWPQLRERLRARLGDEAVYRVAPDGDPRPERAWRRMQGDEAKIAPAPARPARPAWLLPQPIPLRGAVHIVSGPERLESGWWDDADARRDYYVLETAQGQRAWAFAPPGEQGGWMLHGWFG</sequence>
<dbReference type="InterPro" id="IPR043502">
    <property type="entry name" value="DNA/RNA_pol_sf"/>
</dbReference>
<proteinExistence type="predicted"/>
<evidence type="ECO:0000256" key="1">
    <source>
        <dbReference type="ARBA" id="ARBA00022763"/>
    </source>
</evidence>
<name>A0ABW3M102_9GAMM</name>
<feature type="domain" description="UmuC" evidence="2">
    <location>
        <begin position="24"/>
        <end position="149"/>
    </location>
</feature>
<dbReference type="CDD" id="cd03468">
    <property type="entry name" value="PolY_like"/>
    <property type="match status" value="1"/>
</dbReference>
<comment type="caution">
    <text evidence="3">The sequence shown here is derived from an EMBL/GenBank/DDBJ whole genome shotgun (WGS) entry which is preliminary data.</text>
</comment>
<keyword evidence="4" id="KW-1185">Reference proteome</keyword>
<dbReference type="Pfam" id="PF00817">
    <property type="entry name" value="IMS"/>
    <property type="match status" value="1"/>
</dbReference>
<dbReference type="InterPro" id="IPR050356">
    <property type="entry name" value="SulA_CellDiv_inhibitor"/>
</dbReference>
<organism evidence="3 4">
    <name type="scientific">Pseudoxanthomonas kaohsiungensis</name>
    <dbReference type="NCBI Taxonomy" id="283923"/>
    <lineage>
        <taxon>Bacteria</taxon>
        <taxon>Pseudomonadati</taxon>
        <taxon>Pseudomonadota</taxon>
        <taxon>Gammaproteobacteria</taxon>
        <taxon>Lysobacterales</taxon>
        <taxon>Lysobacteraceae</taxon>
        <taxon>Pseudoxanthomonas</taxon>
    </lineage>
</organism>
<dbReference type="EMBL" id="JBHTKN010000006">
    <property type="protein sequence ID" value="MFD1042700.1"/>
    <property type="molecule type" value="Genomic_DNA"/>
</dbReference>
<protein>
    <submittedName>
        <fullName evidence="3">Y-family DNA polymerase</fullName>
    </submittedName>
</protein>
<dbReference type="InterPro" id="IPR001126">
    <property type="entry name" value="UmuC"/>
</dbReference>
<evidence type="ECO:0000259" key="2">
    <source>
        <dbReference type="Pfam" id="PF00817"/>
    </source>
</evidence>
<accession>A0ABW3M102</accession>
<dbReference type="PANTHER" id="PTHR35369:SF2">
    <property type="entry name" value="BLR3025 PROTEIN"/>
    <property type="match status" value="1"/>
</dbReference>
<dbReference type="RefSeq" id="WP_162377833.1">
    <property type="nucleotide sequence ID" value="NZ_JBHTKN010000006.1"/>
</dbReference>